<evidence type="ECO:0000256" key="7">
    <source>
        <dbReference type="SAM" id="MobiDB-lite"/>
    </source>
</evidence>
<evidence type="ECO:0000256" key="6">
    <source>
        <dbReference type="PROSITE-ProRule" id="PRU00169"/>
    </source>
</evidence>
<feature type="chain" id="PRO_5017412682" description="histidine kinase" evidence="9">
    <location>
        <begin position="34"/>
        <end position="1062"/>
    </location>
</feature>
<dbReference type="SMART" id="SM00267">
    <property type="entry name" value="GGDEF"/>
    <property type="match status" value="1"/>
</dbReference>
<feature type="modified residue" description="4-aspartylphosphate" evidence="6">
    <location>
        <position position="670"/>
    </location>
</feature>
<keyword evidence="8" id="KW-1133">Transmembrane helix</keyword>
<dbReference type="InterPro" id="IPR000160">
    <property type="entry name" value="GGDEF_dom"/>
</dbReference>
<feature type="signal peptide" evidence="9">
    <location>
        <begin position="1"/>
        <end position="33"/>
    </location>
</feature>
<sequence>MAAKGGQTGKFSPFFLKPFLFPVMLLLSVNGHAAPADLERVFLDQGVPMLWLDPASGKIADVNPAAAQFYGYDPDVMRGMSISEINLLSPEQVAEERALAAEEGRNYFTFRHQLANGDIRTVEVYSHPYEHQGKTLLLSVVHDITPGRNLDHGLWHYKQRLEELVEEQTAEVNQRNRVIILLLLAGLALSVFTIVVLTYLMRQRQKAEAETRHFRSIAESAMYGNVITDLRGHVLYCNPFFANIHGYTVQELKGKHLSVFHCPEQMPAVETLLSQLKQQDYFPPTEVWHYSRNGYEFPMLMSGIIMPDEHGQPAYLATVAIDLTDHFNERQQSEKLLVSAKEEAENASRVKSEFLANMSHEIRTPLNAIIGLSELQIAESLPKRAHHRARQIYQSGELLLGIVNDLLDFSEIESKTLAIKADFFRLSDVISQLDTLFGPLSRQKGVELLFTIQHDLPQWYTGDRVRLTQVMTNLLGNAVKFTEQGKIELQIEGECLSDERARLVFRVKDSGIGMTQGQQEKLFQAFSQADTSITRRHGGAGLGLSISQRLVMLMGGENIHVKSEAGVGSCFCFELCLPIAQVQTSSGDKSETEYLCDETAPVGDLIEPGSWRPVSLFKSQRVLVVEDNPVNQQVVQSQLEQMGLGVELACDGAEGVERVRQGGVDLVLMDIQMPVMDGYEATKAIRSFNQDIPVVALTAAALIEDRDKALNAGMNDHLGKPFSGQQLFKMLEQWLELAPMAQQPEESASTLEPQPTAGQPVNPAAKNRLLIVDDVAANIRILANLLKDEYTIQVANNGQKALEIAQGNHRPDLILLDILMPDMDGYAVCRELKQKPETSKIPVIFVSALDEVEDESRGLALGAVDYITKPFQAQVVKARVRNHMNLKLKTDLLENLSNFDGLTQLANRRRFDEVLQSEARRLSRSGKPLALIMLDIDFFKPFNDNYGHGKGDECLIKVATALQQVIQRPGDLVARYGGEEFVAVLPETDIIGAAKVAEAMRRAVESLNYPHEYSSIADHVTVSVGYAAAELKQGPAEALLEQADHALYRAKSAGRNSVVGTS</sequence>
<dbReference type="InterPro" id="IPR003594">
    <property type="entry name" value="HATPase_dom"/>
</dbReference>
<dbReference type="Gene3D" id="3.40.50.2300">
    <property type="match status" value="2"/>
</dbReference>
<keyword evidence="8" id="KW-0812">Transmembrane</keyword>
<comment type="catalytic activity">
    <reaction evidence="1">
        <text>ATP + protein L-histidine = ADP + protein N-phospho-L-histidine.</text>
        <dbReference type="EC" id="2.7.13.3"/>
    </reaction>
</comment>
<dbReference type="CDD" id="cd01949">
    <property type="entry name" value="GGDEF"/>
    <property type="match status" value="1"/>
</dbReference>
<dbReference type="EC" id="2.7.13.3" evidence="3"/>
<evidence type="ECO:0000256" key="8">
    <source>
        <dbReference type="SAM" id="Phobius"/>
    </source>
</evidence>
<dbReference type="InterPro" id="IPR043128">
    <property type="entry name" value="Rev_trsase/Diguanyl_cyclase"/>
</dbReference>
<dbReference type="SUPFAM" id="SSF52172">
    <property type="entry name" value="CheY-like"/>
    <property type="match status" value="2"/>
</dbReference>
<evidence type="ECO:0000259" key="10">
    <source>
        <dbReference type="PROSITE" id="PS50109"/>
    </source>
</evidence>
<keyword evidence="15" id="KW-1185">Reference proteome</keyword>
<dbReference type="EMBL" id="FNRJ01000011">
    <property type="protein sequence ID" value="SEA96718.1"/>
    <property type="molecule type" value="Genomic_DNA"/>
</dbReference>
<dbReference type="Pfam" id="PF02518">
    <property type="entry name" value="HATPase_c"/>
    <property type="match status" value="1"/>
</dbReference>
<dbReference type="Pfam" id="PF00512">
    <property type="entry name" value="HisKA"/>
    <property type="match status" value="1"/>
</dbReference>
<dbReference type="Gene3D" id="3.30.565.10">
    <property type="entry name" value="Histidine kinase-like ATPase, C-terminal domain"/>
    <property type="match status" value="1"/>
</dbReference>
<dbReference type="InterPro" id="IPR013656">
    <property type="entry name" value="PAS_4"/>
</dbReference>
<feature type="modified residue" description="4-aspartylphosphate" evidence="6">
    <location>
        <position position="817"/>
    </location>
</feature>
<dbReference type="SUPFAM" id="SSF55785">
    <property type="entry name" value="PYP-like sensor domain (PAS domain)"/>
    <property type="match status" value="2"/>
</dbReference>
<dbReference type="InterPro" id="IPR001789">
    <property type="entry name" value="Sig_transdc_resp-reg_receiver"/>
</dbReference>
<dbReference type="Pfam" id="PF08448">
    <property type="entry name" value="PAS_4"/>
    <property type="match status" value="1"/>
</dbReference>
<dbReference type="CDD" id="cd00082">
    <property type="entry name" value="HisKA"/>
    <property type="match status" value="1"/>
</dbReference>
<dbReference type="GO" id="GO:0000155">
    <property type="term" value="F:phosphorelay sensor kinase activity"/>
    <property type="evidence" value="ECO:0007669"/>
    <property type="project" value="InterPro"/>
</dbReference>
<dbReference type="InterPro" id="IPR036890">
    <property type="entry name" value="HATPase_C_sf"/>
</dbReference>
<feature type="domain" description="Response regulatory" evidence="11">
    <location>
        <begin position="621"/>
        <end position="735"/>
    </location>
</feature>
<dbReference type="CDD" id="cd17546">
    <property type="entry name" value="REC_hyHK_CKI1_RcsC-like"/>
    <property type="match status" value="1"/>
</dbReference>
<dbReference type="Pfam" id="PF13426">
    <property type="entry name" value="PAS_9"/>
    <property type="match status" value="1"/>
</dbReference>
<dbReference type="STRING" id="1122198.SAMN02745729_11154"/>
<gene>
    <name evidence="14" type="ORF">SAMN02745729_11154</name>
</gene>
<dbReference type="RefSeq" id="WP_091827087.1">
    <property type="nucleotide sequence ID" value="NZ_FNRJ01000011.1"/>
</dbReference>
<keyword evidence="9" id="KW-0732">Signal</keyword>
<dbReference type="SMART" id="SM00388">
    <property type="entry name" value="HisKA"/>
    <property type="match status" value="1"/>
</dbReference>
<dbReference type="InterPro" id="IPR011006">
    <property type="entry name" value="CheY-like_superfamily"/>
</dbReference>
<evidence type="ECO:0000256" key="4">
    <source>
        <dbReference type="ARBA" id="ARBA00022553"/>
    </source>
</evidence>
<dbReference type="InterPro" id="IPR005467">
    <property type="entry name" value="His_kinase_dom"/>
</dbReference>
<dbReference type="PROSITE" id="PS50110">
    <property type="entry name" value="RESPONSE_REGULATORY"/>
    <property type="match status" value="2"/>
</dbReference>
<evidence type="ECO:0000259" key="12">
    <source>
        <dbReference type="PROSITE" id="PS50112"/>
    </source>
</evidence>
<dbReference type="InterPro" id="IPR036097">
    <property type="entry name" value="HisK_dim/P_sf"/>
</dbReference>
<dbReference type="Gene3D" id="3.30.70.270">
    <property type="match status" value="1"/>
</dbReference>
<dbReference type="CDD" id="cd16922">
    <property type="entry name" value="HATPase_EvgS-ArcB-TorS-like"/>
    <property type="match status" value="1"/>
</dbReference>
<dbReference type="SMART" id="SM00091">
    <property type="entry name" value="PAS"/>
    <property type="match status" value="2"/>
</dbReference>
<dbReference type="PANTHER" id="PTHR45339">
    <property type="entry name" value="HYBRID SIGNAL TRANSDUCTION HISTIDINE KINASE J"/>
    <property type="match status" value="1"/>
</dbReference>
<dbReference type="PANTHER" id="PTHR45339:SF3">
    <property type="entry name" value="HISTIDINE KINASE"/>
    <property type="match status" value="1"/>
</dbReference>
<proteinExistence type="predicted"/>
<feature type="compositionally biased region" description="Polar residues" evidence="7">
    <location>
        <begin position="744"/>
        <end position="759"/>
    </location>
</feature>
<dbReference type="InterPro" id="IPR003661">
    <property type="entry name" value="HisK_dim/P_dom"/>
</dbReference>
<comment type="cofactor">
    <cofactor evidence="2">
        <name>Mg(2+)</name>
        <dbReference type="ChEBI" id="CHEBI:18420"/>
    </cofactor>
</comment>
<dbReference type="InterPro" id="IPR000014">
    <property type="entry name" value="PAS"/>
</dbReference>
<protein>
    <recommendedName>
        <fullName evidence="3">histidine kinase</fullName>
        <ecNumber evidence="3">2.7.13.3</ecNumber>
    </recommendedName>
</protein>
<dbReference type="InterPro" id="IPR035965">
    <property type="entry name" value="PAS-like_dom_sf"/>
</dbReference>
<dbReference type="AlphaFoldDB" id="A0A1H4FIX8"/>
<dbReference type="SUPFAM" id="SSF55874">
    <property type="entry name" value="ATPase domain of HSP90 chaperone/DNA topoisomerase II/histidine kinase"/>
    <property type="match status" value="1"/>
</dbReference>
<dbReference type="Gene3D" id="3.30.450.20">
    <property type="entry name" value="PAS domain"/>
    <property type="match status" value="2"/>
</dbReference>
<dbReference type="Gene3D" id="1.10.287.130">
    <property type="match status" value="1"/>
</dbReference>
<dbReference type="InterPro" id="IPR029787">
    <property type="entry name" value="Nucleotide_cyclase"/>
</dbReference>
<evidence type="ECO:0000313" key="14">
    <source>
        <dbReference type="EMBL" id="SEA96718.1"/>
    </source>
</evidence>
<feature type="domain" description="GGDEF" evidence="13">
    <location>
        <begin position="927"/>
        <end position="1062"/>
    </location>
</feature>
<dbReference type="CDD" id="cd00130">
    <property type="entry name" value="PAS"/>
    <property type="match status" value="2"/>
</dbReference>
<organism evidence="14 15">
    <name type="scientific">Marinobacterium iners DSM 11526</name>
    <dbReference type="NCBI Taxonomy" id="1122198"/>
    <lineage>
        <taxon>Bacteria</taxon>
        <taxon>Pseudomonadati</taxon>
        <taxon>Pseudomonadota</taxon>
        <taxon>Gammaproteobacteria</taxon>
        <taxon>Oceanospirillales</taxon>
        <taxon>Oceanospirillaceae</taxon>
        <taxon>Marinobacterium</taxon>
    </lineage>
</organism>
<dbReference type="Pfam" id="PF00990">
    <property type="entry name" value="GGDEF"/>
    <property type="match status" value="1"/>
</dbReference>
<dbReference type="FunFam" id="3.30.565.10:FF:000010">
    <property type="entry name" value="Sensor histidine kinase RcsC"/>
    <property type="match status" value="1"/>
</dbReference>
<evidence type="ECO:0000259" key="13">
    <source>
        <dbReference type="PROSITE" id="PS50887"/>
    </source>
</evidence>
<feature type="transmembrane region" description="Helical" evidence="8">
    <location>
        <begin position="178"/>
        <end position="200"/>
    </location>
</feature>
<evidence type="ECO:0000256" key="9">
    <source>
        <dbReference type="SAM" id="SignalP"/>
    </source>
</evidence>
<dbReference type="Proteomes" id="UP000242469">
    <property type="component" value="Unassembled WGS sequence"/>
</dbReference>
<accession>A0A1H4FIX8</accession>
<dbReference type="PROSITE" id="PS50887">
    <property type="entry name" value="GGDEF"/>
    <property type="match status" value="1"/>
</dbReference>
<feature type="region of interest" description="Disordered" evidence="7">
    <location>
        <begin position="742"/>
        <end position="762"/>
    </location>
</feature>
<keyword evidence="4 6" id="KW-0597">Phosphoprotein</keyword>
<name>A0A1H4FIX8_9GAMM</name>
<dbReference type="InterPro" id="IPR004358">
    <property type="entry name" value="Sig_transdc_His_kin-like_C"/>
</dbReference>
<dbReference type="PROSITE" id="PS50112">
    <property type="entry name" value="PAS"/>
    <property type="match status" value="1"/>
</dbReference>
<dbReference type="PROSITE" id="PS50109">
    <property type="entry name" value="HIS_KIN"/>
    <property type="match status" value="1"/>
</dbReference>
<dbReference type="PRINTS" id="PR00344">
    <property type="entry name" value="BCTRLSENSOR"/>
</dbReference>
<reference evidence="15" key="1">
    <citation type="submission" date="2016-10" db="EMBL/GenBank/DDBJ databases">
        <authorList>
            <person name="Varghese N."/>
            <person name="Submissions S."/>
        </authorList>
    </citation>
    <scope>NUCLEOTIDE SEQUENCE [LARGE SCALE GENOMIC DNA]</scope>
    <source>
        <strain evidence="15">DSM 11526</strain>
    </source>
</reference>
<dbReference type="SUPFAM" id="SSF47384">
    <property type="entry name" value="Homodimeric domain of signal transducing histidine kinase"/>
    <property type="match status" value="1"/>
</dbReference>
<feature type="domain" description="Histidine kinase" evidence="10">
    <location>
        <begin position="357"/>
        <end position="579"/>
    </location>
</feature>
<evidence type="ECO:0000256" key="5">
    <source>
        <dbReference type="ARBA" id="ARBA00023012"/>
    </source>
</evidence>
<feature type="domain" description="PAS" evidence="12">
    <location>
        <begin position="210"/>
        <end position="280"/>
    </location>
</feature>
<feature type="domain" description="Response regulatory" evidence="11">
    <location>
        <begin position="768"/>
        <end position="884"/>
    </location>
</feature>
<dbReference type="SMART" id="SM00448">
    <property type="entry name" value="REC"/>
    <property type="match status" value="2"/>
</dbReference>
<evidence type="ECO:0000256" key="3">
    <source>
        <dbReference type="ARBA" id="ARBA00012438"/>
    </source>
</evidence>
<evidence type="ECO:0000256" key="1">
    <source>
        <dbReference type="ARBA" id="ARBA00000085"/>
    </source>
</evidence>
<dbReference type="NCBIfam" id="TIGR00254">
    <property type="entry name" value="GGDEF"/>
    <property type="match status" value="1"/>
</dbReference>
<dbReference type="OrthoDB" id="6724607at2"/>
<dbReference type="SMART" id="SM00387">
    <property type="entry name" value="HATPase_c"/>
    <property type="match status" value="1"/>
</dbReference>
<keyword evidence="8" id="KW-0472">Membrane</keyword>
<dbReference type="Pfam" id="PF00072">
    <property type="entry name" value="Response_reg"/>
    <property type="match status" value="2"/>
</dbReference>
<dbReference type="NCBIfam" id="TIGR00229">
    <property type="entry name" value="sensory_box"/>
    <property type="match status" value="2"/>
</dbReference>
<dbReference type="SUPFAM" id="SSF55073">
    <property type="entry name" value="Nucleotide cyclase"/>
    <property type="match status" value="1"/>
</dbReference>
<evidence type="ECO:0000259" key="11">
    <source>
        <dbReference type="PROSITE" id="PS50110"/>
    </source>
</evidence>
<evidence type="ECO:0000256" key="2">
    <source>
        <dbReference type="ARBA" id="ARBA00001946"/>
    </source>
</evidence>
<evidence type="ECO:0000313" key="15">
    <source>
        <dbReference type="Proteomes" id="UP000242469"/>
    </source>
</evidence>
<dbReference type="CDD" id="cd19920">
    <property type="entry name" value="REC_PA4781-like"/>
    <property type="match status" value="1"/>
</dbReference>
<keyword evidence="5" id="KW-0902">Two-component regulatory system</keyword>
<dbReference type="FunFam" id="3.30.70.270:FF:000001">
    <property type="entry name" value="Diguanylate cyclase domain protein"/>
    <property type="match status" value="1"/>
</dbReference>